<accession>A0A2M7IBY5</accession>
<reference evidence="2" key="1">
    <citation type="submission" date="2017-09" db="EMBL/GenBank/DDBJ databases">
        <title>Depth-based differentiation of microbial function through sediment-hosted aquifers and enrichment of novel symbionts in the deep terrestrial subsurface.</title>
        <authorList>
            <person name="Probst A.J."/>
            <person name="Ladd B."/>
            <person name="Jarett J.K."/>
            <person name="Geller-Mcgrath D.E."/>
            <person name="Sieber C.M.K."/>
            <person name="Emerson J.B."/>
            <person name="Anantharaman K."/>
            <person name="Thomas B.C."/>
            <person name="Malmstrom R."/>
            <person name="Stieglmeier M."/>
            <person name="Klingl A."/>
            <person name="Woyke T."/>
            <person name="Ryan C.M."/>
            <person name="Banfield J.F."/>
        </authorList>
    </citation>
    <scope>NUCLEOTIDE SEQUENCE [LARGE SCALE GENOMIC DNA]</scope>
</reference>
<dbReference type="EMBL" id="PFGU01000087">
    <property type="protein sequence ID" value="PIW73103.1"/>
    <property type="molecule type" value="Genomic_DNA"/>
</dbReference>
<dbReference type="AlphaFoldDB" id="A0A2M7IBY5"/>
<name>A0A2M7IBY5_9BACT</name>
<organism evidence="1 2">
    <name type="scientific">Candidatus Roizmanbacteria bacterium CG_4_8_14_3_um_filter_34_9</name>
    <dbReference type="NCBI Taxonomy" id="1974832"/>
    <lineage>
        <taxon>Bacteria</taxon>
        <taxon>Candidatus Roizmaniibacteriota</taxon>
    </lineage>
</organism>
<dbReference type="Proteomes" id="UP000230822">
    <property type="component" value="Unassembled WGS sequence"/>
</dbReference>
<proteinExistence type="predicted"/>
<comment type="caution">
    <text evidence="1">The sequence shown here is derived from an EMBL/GenBank/DDBJ whole genome shotgun (WGS) entry which is preliminary data.</text>
</comment>
<evidence type="ECO:0000313" key="1">
    <source>
        <dbReference type="EMBL" id="PIW73103.1"/>
    </source>
</evidence>
<sequence>MVHGDIDEYTSILEVIPFKYISSIGYFINKDPKVLEADIAEKKDQKRAQNKQVLWRMMVRHAEDTPSIQQLPDKKSSTQKIKDAIKKSAIIDEHLNIDMIYTFLSKDVVDIYSQLEANLLKSLYSEYISELSEYENIGIPATENEWSVKSFVKTYVLKLLDFRVIEKAVYELLIENNLADKSAEVMKKYRQLLEDKNGFGYKINDNADKVWTELEQKNKLLS</sequence>
<gene>
    <name evidence="1" type="ORF">CO005_03275</name>
</gene>
<evidence type="ECO:0000313" key="2">
    <source>
        <dbReference type="Proteomes" id="UP000230822"/>
    </source>
</evidence>
<protein>
    <submittedName>
        <fullName evidence="1">Uncharacterized protein</fullName>
    </submittedName>
</protein>